<sequence>MNEKANSNALTGFILGLISIVAWFLPFIGLPLTIVGIVFSSKGLKSTEKKGMAIAGLVLSIIFLIVTVINMVLGAIMGFNAATQ</sequence>
<keyword evidence="1" id="KW-0472">Membrane</keyword>
<proteinExistence type="predicted"/>
<dbReference type="RefSeq" id="WP_008825208.1">
    <property type="nucleotide sequence ID" value="NZ_AFNU02000005.1"/>
</dbReference>
<organism evidence="2 3">
    <name type="scientific">Haloplasma contractile SSD-17B</name>
    <dbReference type="NCBI Taxonomy" id="1033810"/>
    <lineage>
        <taxon>Bacteria</taxon>
        <taxon>Bacillati</taxon>
        <taxon>Mycoplasmatota</taxon>
        <taxon>Mollicutes</taxon>
        <taxon>Haloplasmatales</taxon>
        <taxon>Haloplasmataceae</taxon>
        <taxon>Haloplasma</taxon>
    </lineage>
</organism>
<dbReference type="Proteomes" id="UP000005707">
    <property type="component" value="Unassembled WGS sequence"/>
</dbReference>
<keyword evidence="1" id="KW-0812">Transmembrane</keyword>
<feature type="transmembrane region" description="Helical" evidence="1">
    <location>
        <begin position="51"/>
        <end position="79"/>
    </location>
</feature>
<keyword evidence="1" id="KW-1133">Transmembrane helix</keyword>
<evidence type="ECO:0000313" key="2">
    <source>
        <dbReference type="EMBL" id="ERJ12207.1"/>
    </source>
</evidence>
<reference evidence="2 3" key="2">
    <citation type="journal article" date="2013" name="PLoS ONE">
        <title>INDIGO - INtegrated Data Warehouse of MIcrobial GenOmes with Examples from the Red Sea Extremophiles.</title>
        <authorList>
            <person name="Alam I."/>
            <person name="Antunes A."/>
            <person name="Kamau A.A."/>
            <person name="Ba Alawi W."/>
            <person name="Kalkatawi M."/>
            <person name="Stingl U."/>
            <person name="Bajic V.B."/>
        </authorList>
    </citation>
    <scope>NUCLEOTIDE SEQUENCE [LARGE SCALE GENOMIC DNA]</scope>
    <source>
        <strain evidence="2 3">SSD-17B</strain>
    </source>
</reference>
<comment type="caution">
    <text evidence="2">The sequence shown here is derived from an EMBL/GenBank/DDBJ whole genome shotgun (WGS) entry which is preliminary data.</text>
</comment>
<protein>
    <recommendedName>
        <fullName evidence="4">DUF4190 domain-containing protein</fullName>
    </recommendedName>
</protein>
<dbReference type="AlphaFoldDB" id="F7PTP1"/>
<reference evidence="2 3" key="1">
    <citation type="journal article" date="2011" name="J. Bacteriol.">
        <title>Genome sequence of Haloplasma contractile, an unusual contractile bacterium from a deep-sea anoxic brine lake.</title>
        <authorList>
            <person name="Antunes A."/>
            <person name="Alam I."/>
            <person name="El Dorry H."/>
            <person name="Siam R."/>
            <person name="Robertson A."/>
            <person name="Bajic V.B."/>
            <person name="Stingl U."/>
        </authorList>
    </citation>
    <scope>NUCLEOTIDE SEQUENCE [LARGE SCALE GENOMIC DNA]</scope>
    <source>
        <strain evidence="2 3">SSD-17B</strain>
    </source>
</reference>
<dbReference type="OrthoDB" id="2060331at2"/>
<gene>
    <name evidence="2" type="ORF">HLPCO_001734</name>
</gene>
<evidence type="ECO:0008006" key="4">
    <source>
        <dbReference type="Google" id="ProtNLM"/>
    </source>
</evidence>
<dbReference type="InParanoid" id="F7PTP1"/>
<dbReference type="EMBL" id="AFNU02000005">
    <property type="protein sequence ID" value="ERJ12207.1"/>
    <property type="molecule type" value="Genomic_DNA"/>
</dbReference>
<name>F7PTP1_9MOLU</name>
<evidence type="ECO:0000256" key="1">
    <source>
        <dbReference type="SAM" id="Phobius"/>
    </source>
</evidence>
<evidence type="ECO:0000313" key="3">
    <source>
        <dbReference type="Proteomes" id="UP000005707"/>
    </source>
</evidence>
<feature type="transmembrane region" description="Helical" evidence="1">
    <location>
        <begin position="12"/>
        <end position="39"/>
    </location>
</feature>
<keyword evidence="3" id="KW-1185">Reference proteome</keyword>
<accession>F7PTP1</accession>